<gene>
    <name evidence="4" type="ORF">93</name>
</gene>
<dbReference type="PANTHER" id="PTHR43464:SF19">
    <property type="entry name" value="UBIQUINONE BIOSYNTHESIS O-METHYLTRANSFERASE, MITOCHONDRIAL"/>
    <property type="match status" value="1"/>
</dbReference>
<accession>A0A0E3W2F7</accession>
<proteinExistence type="predicted"/>
<evidence type="ECO:0000313" key="4">
    <source>
        <dbReference type="EMBL" id="CFW97590.1"/>
    </source>
</evidence>
<evidence type="ECO:0000313" key="5">
    <source>
        <dbReference type="Proteomes" id="UP000045545"/>
    </source>
</evidence>
<keyword evidence="1 4" id="KW-0489">Methyltransferase</keyword>
<dbReference type="EMBL" id="CGIH01000002">
    <property type="protein sequence ID" value="CFW97590.1"/>
    <property type="molecule type" value="Genomic_DNA"/>
</dbReference>
<protein>
    <submittedName>
        <fullName evidence="4">S-adenosyl-L-methionine-dependent methyltransferase-like</fullName>
    </submittedName>
</protein>
<sequence length="402" mass="46414">MILKEFFDYYFQQVDEDVLKIFQDLLPSRENLADAYAEMFSRNDEESIAFLFEFYHTTRKLRETNPGQAILFNTHDNICFPFFVNYIWQVINKEQKEMIYRYTGTCNLDEIINCFNNDIKLRNWFRQEIGVYLGQEDLFNLNEIVSLQNFSSGGEYSFLKYVYPHVQKMQGRVLDAGCGAGFATLIMSQYMDVYSVDACRARLERAMALSNMMNNGHKDVFPQLIKLIEEELGLMEVYCEFPLADELLHGCATPAAFSHGSIDSLPFENDFFDMINCLDVIEHTYNPAAIVAEFSRVLKPGGRVFVTAPTKYGEAEQRIFEDRDGVMFPAMLHMHHFEPASLTALFADNGFREIELSPFDCVKWEDFSSVVDFSPTSNMAAELKIQPAQEVALQIFAIYEKK</sequence>
<dbReference type="OrthoDB" id="9757640at2"/>
<keyword evidence="3" id="KW-0949">S-adenosyl-L-methionine</keyword>
<evidence type="ECO:0000256" key="3">
    <source>
        <dbReference type="ARBA" id="ARBA00022691"/>
    </source>
</evidence>
<keyword evidence="5" id="KW-1185">Reference proteome</keyword>
<evidence type="ECO:0000256" key="2">
    <source>
        <dbReference type="ARBA" id="ARBA00022679"/>
    </source>
</evidence>
<evidence type="ECO:0000256" key="1">
    <source>
        <dbReference type="ARBA" id="ARBA00022603"/>
    </source>
</evidence>
<dbReference type="STRING" id="690567.93"/>
<dbReference type="SUPFAM" id="SSF53335">
    <property type="entry name" value="S-adenosyl-L-methionine-dependent methyltransferases"/>
    <property type="match status" value="1"/>
</dbReference>
<dbReference type="GO" id="GO:0032259">
    <property type="term" value="P:methylation"/>
    <property type="evidence" value="ECO:0007669"/>
    <property type="project" value="UniProtKB-KW"/>
</dbReference>
<reference evidence="4 5" key="1">
    <citation type="submission" date="2015-03" db="EMBL/GenBank/DDBJ databases">
        <authorList>
            <person name="Murphy D."/>
        </authorList>
    </citation>
    <scope>NUCLEOTIDE SEQUENCE [LARGE SCALE GENOMIC DNA]</scope>
    <source>
        <strain evidence="4 5">OL-4</strain>
    </source>
</reference>
<dbReference type="AlphaFoldDB" id="A0A0E3W2F7"/>
<organism evidence="4 5">
    <name type="scientific">Syntrophomonas zehnderi OL-4</name>
    <dbReference type="NCBI Taxonomy" id="690567"/>
    <lineage>
        <taxon>Bacteria</taxon>
        <taxon>Bacillati</taxon>
        <taxon>Bacillota</taxon>
        <taxon>Clostridia</taxon>
        <taxon>Eubacteriales</taxon>
        <taxon>Syntrophomonadaceae</taxon>
        <taxon>Syntrophomonas</taxon>
    </lineage>
</organism>
<keyword evidence="2 4" id="KW-0808">Transferase</keyword>
<dbReference type="RefSeq" id="WP_046494635.1">
    <property type="nucleotide sequence ID" value="NZ_CGIH01000002.1"/>
</dbReference>
<dbReference type="Gene3D" id="3.40.50.150">
    <property type="entry name" value="Vaccinia Virus protein VP39"/>
    <property type="match status" value="1"/>
</dbReference>
<dbReference type="PANTHER" id="PTHR43464">
    <property type="entry name" value="METHYLTRANSFERASE"/>
    <property type="match status" value="1"/>
</dbReference>
<dbReference type="Proteomes" id="UP000045545">
    <property type="component" value="Unassembled WGS sequence"/>
</dbReference>
<dbReference type="InterPro" id="IPR029063">
    <property type="entry name" value="SAM-dependent_MTases_sf"/>
</dbReference>
<dbReference type="CDD" id="cd02440">
    <property type="entry name" value="AdoMet_MTases"/>
    <property type="match status" value="1"/>
</dbReference>
<name>A0A0E3W2F7_9FIRM</name>
<dbReference type="GO" id="GO:0008168">
    <property type="term" value="F:methyltransferase activity"/>
    <property type="evidence" value="ECO:0007669"/>
    <property type="project" value="UniProtKB-KW"/>
</dbReference>
<dbReference type="Pfam" id="PF13489">
    <property type="entry name" value="Methyltransf_23"/>
    <property type="match status" value="1"/>
</dbReference>